<dbReference type="InterPro" id="IPR035289">
    <property type="entry name" value="DUF5366"/>
</dbReference>
<dbReference type="RefSeq" id="WP_226990530.1">
    <property type="nucleotide sequence ID" value="NZ_CP084539.1"/>
</dbReference>
<feature type="transmembrane region" description="Helical" evidence="1">
    <location>
        <begin position="155"/>
        <end position="178"/>
    </location>
</feature>
<dbReference type="EMBL" id="JAUCFI010000003">
    <property type="protein sequence ID" value="MDM5286856.1"/>
    <property type="molecule type" value="Genomic_DNA"/>
</dbReference>
<name>A0AAJ1QSM3_9BACI</name>
<accession>A0AAJ1QSM3</accession>
<protein>
    <submittedName>
        <fullName evidence="2">DUF5366 family protein</fullName>
    </submittedName>
</protein>
<feature type="transmembrane region" description="Helical" evidence="1">
    <location>
        <begin position="12"/>
        <end position="30"/>
    </location>
</feature>
<keyword evidence="1" id="KW-1133">Transmembrane helix</keyword>
<dbReference type="AlphaFoldDB" id="A0AAJ1QSM3"/>
<keyword evidence="1" id="KW-0812">Transmembrane</keyword>
<keyword evidence="1" id="KW-0472">Membrane</keyword>
<evidence type="ECO:0000313" key="3">
    <source>
        <dbReference type="Proteomes" id="UP001238973"/>
    </source>
</evidence>
<dbReference type="Proteomes" id="UP001238973">
    <property type="component" value="Unassembled WGS sequence"/>
</dbReference>
<reference evidence="2" key="1">
    <citation type="submission" date="2023-06" db="EMBL/GenBank/DDBJ databases">
        <title>Comparative genomics of Bacillaceae isolates and their secondary metabolite potential.</title>
        <authorList>
            <person name="Song L."/>
            <person name="Nielsen L.J."/>
            <person name="Mohite O."/>
            <person name="Xu X."/>
            <person name="Weber T."/>
            <person name="Kovacs A.T."/>
        </authorList>
    </citation>
    <scope>NUCLEOTIDE SEQUENCE</scope>
    <source>
        <strain evidence="2">G1S1</strain>
    </source>
</reference>
<dbReference type="Pfam" id="PF17328">
    <property type="entry name" value="DUF5366"/>
    <property type="match status" value="1"/>
</dbReference>
<sequence length="190" mass="20947">MDGEIMKNTYLFSYLPIISILLFSLSFAIYGEMQMLKLFGNLGIYQGMLEFFSEAGIKLALLIVLLLLFFMVFAALKLISDTILELSLLFFSKDSEGKALNSVRKGSVIYVIGGACSLFSVQFIFGLGSIFIATNVVALIYFVNKLSPSLNLSRLVGLVFFPIFVWTALISIVAYAGLKLYNSVIASLPI</sequence>
<comment type="caution">
    <text evidence="2">The sequence shown here is derived from an EMBL/GenBank/DDBJ whole genome shotgun (WGS) entry which is preliminary data.</text>
</comment>
<organism evidence="2 3">
    <name type="scientific">Peribacillus frigoritolerans</name>
    <dbReference type="NCBI Taxonomy" id="450367"/>
    <lineage>
        <taxon>Bacteria</taxon>
        <taxon>Bacillati</taxon>
        <taxon>Bacillota</taxon>
        <taxon>Bacilli</taxon>
        <taxon>Bacillales</taxon>
        <taxon>Bacillaceae</taxon>
        <taxon>Peribacillus</taxon>
    </lineage>
</organism>
<proteinExistence type="predicted"/>
<gene>
    <name evidence="2" type="ORF">QUF85_26715</name>
</gene>
<feature type="transmembrane region" description="Helical" evidence="1">
    <location>
        <begin position="59"/>
        <end position="79"/>
    </location>
</feature>
<evidence type="ECO:0000313" key="2">
    <source>
        <dbReference type="EMBL" id="MDM5286856.1"/>
    </source>
</evidence>
<feature type="transmembrane region" description="Helical" evidence="1">
    <location>
        <begin position="110"/>
        <end position="143"/>
    </location>
</feature>
<evidence type="ECO:0000256" key="1">
    <source>
        <dbReference type="SAM" id="Phobius"/>
    </source>
</evidence>